<keyword evidence="4" id="KW-1185">Reference proteome</keyword>
<dbReference type="EMBL" id="MU006218">
    <property type="protein sequence ID" value="KAF2831510.1"/>
    <property type="molecule type" value="Genomic_DNA"/>
</dbReference>
<evidence type="ECO:0000256" key="1">
    <source>
        <dbReference type="SAM" id="MobiDB-lite"/>
    </source>
</evidence>
<protein>
    <recommendedName>
        <fullName evidence="2">DUF7918 domain-containing protein</fullName>
    </recommendedName>
</protein>
<dbReference type="Pfam" id="PF25534">
    <property type="entry name" value="DUF7918"/>
    <property type="match status" value="1"/>
</dbReference>
<gene>
    <name evidence="3" type="ORF">CC86DRAFT_314922</name>
</gene>
<evidence type="ECO:0000313" key="3">
    <source>
        <dbReference type="EMBL" id="KAF2831510.1"/>
    </source>
</evidence>
<feature type="compositionally biased region" description="Polar residues" evidence="1">
    <location>
        <begin position="366"/>
        <end position="389"/>
    </location>
</feature>
<feature type="domain" description="DUF7918" evidence="2">
    <location>
        <begin position="820"/>
        <end position="889"/>
    </location>
</feature>
<feature type="compositionally biased region" description="Gly residues" evidence="1">
    <location>
        <begin position="348"/>
        <end position="359"/>
    </location>
</feature>
<feature type="compositionally biased region" description="Basic and acidic residues" evidence="1">
    <location>
        <begin position="935"/>
        <end position="951"/>
    </location>
</feature>
<feature type="non-terminal residue" evidence="3">
    <location>
        <position position="983"/>
    </location>
</feature>
<feature type="region of interest" description="Disordered" evidence="1">
    <location>
        <begin position="316"/>
        <end position="859"/>
    </location>
</feature>
<organism evidence="3 4">
    <name type="scientific">Ophiobolus disseminans</name>
    <dbReference type="NCBI Taxonomy" id="1469910"/>
    <lineage>
        <taxon>Eukaryota</taxon>
        <taxon>Fungi</taxon>
        <taxon>Dikarya</taxon>
        <taxon>Ascomycota</taxon>
        <taxon>Pezizomycotina</taxon>
        <taxon>Dothideomycetes</taxon>
        <taxon>Pleosporomycetidae</taxon>
        <taxon>Pleosporales</taxon>
        <taxon>Pleosporineae</taxon>
        <taxon>Phaeosphaeriaceae</taxon>
        <taxon>Ophiobolus</taxon>
    </lineage>
</organism>
<reference evidence="3" key="1">
    <citation type="journal article" date="2020" name="Stud. Mycol.">
        <title>101 Dothideomycetes genomes: a test case for predicting lifestyles and emergence of pathogens.</title>
        <authorList>
            <person name="Haridas S."/>
            <person name="Albert R."/>
            <person name="Binder M."/>
            <person name="Bloem J."/>
            <person name="Labutti K."/>
            <person name="Salamov A."/>
            <person name="Andreopoulos B."/>
            <person name="Baker S."/>
            <person name="Barry K."/>
            <person name="Bills G."/>
            <person name="Bluhm B."/>
            <person name="Cannon C."/>
            <person name="Castanera R."/>
            <person name="Culley D."/>
            <person name="Daum C."/>
            <person name="Ezra D."/>
            <person name="Gonzalez J."/>
            <person name="Henrissat B."/>
            <person name="Kuo A."/>
            <person name="Liang C."/>
            <person name="Lipzen A."/>
            <person name="Lutzoni F."/>
            <person name="Magnuson J."/>
            <person name="Mondo S."/>
            <person name="Nolan M."/>
            <person name="Ohm R."/>
            <person name="Pangilinan J."/>
            <person name="Park H.-J."/>
            <person name="Ramirez L."/>
            <person name="Alfaro M."/>
            <person name="Sun H."/>
            <person name="Tritt A."/>
            <person name="Yoshinaga Y."/>
            <person name="Zwiers L.-H."/>
            <person name="Turgeon B."/>
            <person name="Goodwin S."/>
            <person name="Spatafora J."/>
            <person name="Crous P."/>
            <person name="Grigoriev I."/>
        </authorList>
    </citation>
    <scope>NUCLEOTIDE SEQUENCE</scope>
    <source>
        <strain evidence="3">CBS 113818</strain>
    </source>
</reference>
<feature type="compositionally biased region" description="Polar residues" evidence="1">
    <location>
        <begin position="541"/>
        <end position="551"/>
    </location>
</feature>
<dbReference type="Proteomes" id="UP000799424">
    <property type="component" value="Unassembled WGS sequence"/>
</dbReference>
<dbReference type="InterPro" id="IPR057678">
    <property type="entry name" value="DUF7918"/>
</dbReference>
<feature type="compositionally biased region" description="Basic and acidic residues" evidence="1">
    <location>
        <begin position="704"/>
        <end position="716"/>
    </location>
</feature>
<feature type="compositionally biased region" description="Basic and acidic residues" evidence="1">
    <location>
        <begin position="316"/>
        <end position="325"/>
    </location>
</feature>
<feature type="compositionally biased region" description="Basic and acidic residues" evidence="1">
    <location>
        <begin position="839"/>
        <end position="848"/>
    </location>
</feature>
<dbReference type="OrthoDB" id="5423516at2759"/>
<feature type="compositionally biased region" description="Polar residues" evidence="1">
    <location>
        <begin position="401"/>
        <end position="410"/>
    </location>
</feature>
<feature type="compositionally biased region" description="Basic and acidic residues" evidence="1">
    <location>
        <begin position="452"/>
        <end position="467"/>
    </location>
</feature>
<feature type="compositionally biased region" description="Polar residues" evidence="1">
    <location>
        <begin position="476"/>
        <end position="503"/>
    </location>
</feature>
<feature type="compositionally biased region" description="Low complexity" evidence="1">
    <location>
        <begin position="530"/>
        <end position="540"/>
    </location>
</feature>
<feature type="compositionally biased region" description="Basic residues" evidence="1">
    <location>
        <begin position="442"/>
        <end position="451"/>
    </location>
</feature>
<name>A0A6A7ADW9_9PLEO</name>
<feature type="compositionally biased region" description="Basic and acidic residues" evidence="1">
    <location>
        <begin position="644"/>
        <end position="653"/>
    </location>
</feature>
<accession>A0A6A7ADW9</accession>
<feature type="region of interest" description="Disordered" evidence="1">
    <location>
        <begin position="935"/>
        <end position="983"/>
    </location>
</feature>
<feature type="region of interest" description="Disordered" evidence="1">
    <location>
        <begin position="213"/>
        <end position="281"/>
    </location>
</feature>
<dbReference type="AlphaFoldDB" id="A0A6A7ADW9"/>
<feature type="compositionally biased region" description="Basic and acidic residues" evidence="1">
    <location>
        <begin position="972"/>
        <end position="983"/>
    </location>
</feature>
<evidence type="ECO:0000313" key="4">
    <source>
        <dbReference type="Proteomes" id="UP000799424"/>
    </source>
</evidence>
<sequence>MPHLKDLDCSIELSDSQRKLQEFGTNYGDGFVETFVPVPIKPQSFSIHLTSEKFIAPGISMYVFVDGVYQCNRNRQDLKLRKASDSRSLVDFRVRQKEEKQGDGSMIAREWKFEKLDTASADDAPDVCSSNILDNIGCIEVLVLRCAGPRTAKTVSALHMDGASDVRPPNYGLDGQSDGRSMYDDRLSFFNSQGNAFGPPPPIPSYRTPYAETVRSHDTTSRSHHGTHSTNKPPPFFSAYQQRPHSHFSEPISPGARPPSIPSEAYQYGSGPIPTGPMVGSEKSFYHTHPASVAGTNAPVVDSKWLNEVLTEAVKRGVEESRREGAPIQTSTQWQHNHHGVEKDHGTTWGGSQGWGGSVAHGKGSTHVNWETSSDTESWSRPVETQSDTWDTEDTRGTGGQRSSQWSRSKAPTPHPKSSRWPDSVATHTQKSRHGRGDGTRKTHPKSRSRASKWDEGPSSSSEDRNGWTHVEATPDSPTSWDLTDDTLQPSQSRSQLRGSKSQSRSRKPSVGTQSARSKDKKSLRRSLDAVPSAASVAVPTTMNMPSTNYTPWHPPQVPPRRPSRNTELTPSNAPPPPIWGSTPSEKPRKHSSGATTAPPAPFSVAGNGFMKSAGARSTSSSSWSDANKPPSNEHTKASPSKGWGDEPGEKQDSWAIDPPSHETQFGGGWGESDTGGVTEGQWGFSNAPADGWNVGASGWDVDNTSKVDKQQEKEPTLWCENHNGWDNKNDADTAWPTENDAWGNNTNKADKSAAVQWDNTAWPSAPAEDKPPKAASTSKRHTSKSLSKYRQYRPTASDVGPKPHWQFPPSPSSKKLRPISENASLPPEPLLKVSSKQASEKGVDHQVRAGSGTQYGHVVGRPEYLDTLDKPYAVFRFKYRSRSILKSMFGDEVPDHGHLSIHTSSSKVKKEKEKLKVVSKDELIEKMLKLQTKLAEKGERRRDSKHKEMKAPSVNTESVARGLTENWVNQHSREASEKGKDK</sequence>
<feature type="compositionally biased region" description="Low complexity" evidence="1">
    <location>
        <begin position="613"/>
        <end position="627"/>
    </location>
</feature>
<evidence type="ECO:0000259" key="2">
    <source>
        <dbReference type="Pfam" id="PF25534"/>
    </source>
</evidence>
<proteinExistence type="predicted"/>